<keyword evidence="5" id="KW-1185">Reference proteome</keyword>
<dbReference type="PANTHER" id="PTHR35526">
    <property type="entry name" value="ANTI-SIGMA-F FACTOR RSBW-RELATED"/>
    <property type="match status" value="1"/>
</dbReference>
<evidence type="ECO:0000313" key="5">
    <source>
        <dbReference type="Proteomes" id="UP000007517"/>
    </source>
</evidence>
<dbReference type="InterPro" id="IPR003594">
    <property type="entry name" value="HATPase_dom"/>
</dbReference>
<feature type="domain" description="MEDS" evidence="3">
    <location>
        <begin position="21"/>
        <end position="164"/>
    </location>
</feature>
<dbReference type="OrthoDB" id="4088450at2"/>
<reference evidence="4 5" key="1">
    <citation type="journal article" date="2012" name="J. Bacteriol.">
        <title>Genome Sequence of Blastococcus saxobsidens DD2, a Stone-Inhabiting Bacterium.</title>
        <authorList>
            <person name="Chouaia B."/>
            <person name="Crotti E."/>
            <person name="Brusetti L."/>
            <person name="Daffonchio D."/>
            <person name="Essoussi I."/>
            <person name="Nouioui I."/>
            <person name="Sbissi I."/>
            <person name="Ghodhbane-Gtari F."/>
            <person name="Gtari M."/>
            <person name="Vacherie B."/>
            <person name="Barbe V."/>
            <person name="Medigue C."/>
            <person name="Gury J."/>
            <person name="Pujic P."/>
            <person name="Normand P."/>
        </authorList>
    </citation>
    <scope>NUCLEOTIDE SEQUENCE [LARGE SCALE GENOMIC DNA]</scope>
    <source>
        <strain evidence="4 5">DD2</strain>
    </source>
</reference>
<dbReference type="Proteomes" id="UP000007517">
    <property type="component" value="Chromosome"/>
</dbReference>
<dbReference type="NCBIfam" id="NF041045">
    <property type="entry name" value="RsbA_anti_sig"/>
    <property type="match status" value="1"/>
</dbReference>
<dbReference type="InterPro" id="IPR036890">
    <property type="entry name" value="HATPase_C_sf"/>
</dbReference>
<dbReference type="KEGG" id="bsd:BLASA_2978"/>
<dbReference type="eggNOG" id="COG2172">
    <property type="taxonomic scope" value="Bacteria"/>
</dbReference>
<dbReference type="CDD" id="cd16936">
    <property type="entry name" value="HATPase_RsbW-like"/>
    <property type="match status" value="1"/>
</dbReference>
<evidence type="ECO:0000259" key="3">
    <source>
        <dbReference type="Pfam" id="PF14417"/>
    </source>
</evidence>
<dbReference type="Pfam" id="PF14417">
    <property type="entry name" value="MEDS"/>
    <property type="match status" value="1"/>
</dbReference>
<keyword evidence="4" id="KW-0808">Transferase</keyword>
<dbReference type="Pfam" id="PF13581">
    <property type="entry name" value="HATPase_c_2"/>
    <property type="match status" value="1"/>
</dbReference>
<sequence length="331" mass="35620">MQVDWTTTGGAGRPAPGGFPHDALLYDSTEQLVALAAPFLRAGLAEGDAAVVATRPDTAAALREALDDDPRLQVVERHAVYRPRTPEAITTFRRLAEQCTAAGAGRVRVVGEADYGRTERDWLEWERYESVINRALSGWNLWGLCAFDTRQLPDPVLESAGRTHSRLVTADGRVPSPSYTDPAAYLRTLPIPDEPLERTPPRLAAADVRDFIGLRHAVAAELAGVPAGADLVDDFLLAVDEMASNAVRHGLPPVSLRLWTGADRIVCTITDGGPGWDDPFAGYGPAHGSDLSRGGMGLWLARQLCDHVDIAGGDHHPGGETVSVRLTTFLR</sequence>
<dbReference type="SUPFAM" id="SSF55874">
    <property type="entry name" value="ATPase domain of HSP90 chaperone/DNA topoisomerase II/histidine kinase"/>
    <property type="match status" value="1"/>
</dbReference>
<dbReference type="InterPro" id="IPR025847">
    <property type="entry name" value="MEDS_domain"/>
</dbReference>
<keyword evidence="1" id="KW-0723">Serine/threonine-protein kinase</keyword>
<dbReference type="InterPro" id="IPR050267">
    <property type="entry name" value="Anti-sigma-factor_SerPK"/>
</dbReference>
<dbReference type="HOGENOM" id="CLU_072253_0_0_11"/>
<evidence type="ECO:0000313" key="4">
    <source>
        <dbReference type="EMBL" id="CCG03849.1"/>
    </source>
</evidence>
<dbReference type="AlphaFoldDB" id="H6RML4"/>
<dbReference type="InterPro" id="IPR047718">
    <property type="entry name" value="RsbA-like_anti_sig"/>
</dbReference>
<proteinExistence type="predicted"/>
<keyword evidence="4" id="KW-0418">Kinase</keyword>
<feature type="domain" description="Histidine kinase/HSP90-like ATPase" evidence="2">
    <location>
        <begin position="206"/>
        <end position="325"/>
    </location>
</feature>
<protein>
    <submittedName>
        <fullName evidence="4">Anti-sigma regulatory factor (Ser/Thr protein kinase)</fullName>
    </submittedName>
</protein>
<gene>
    <name evidence="4" type="ordered locus">BLASA_2978</name>
</gene>
<dbReference type="STRING" id="1146883.BLASA_2978"/>
<dbReference type="EMBL" id="FO117623">
    <property type="protein sequence ID" value="CCG03849.1"/>
    <property type="molecule type" value="Genomic_DNA"/>
</dbReference>
<accession>H6RML4</accession>
<evidence type="ECO:0000259" key="2">
    <source>
        <dbReference type="Pfam" id="PF13581"/>
    </source>
</evidence>
<dbReference type="GO" id="GO:0004674">
    <property type="term" value="F:protein serine/threonine kinase activity"/>
    <property type="evidence" value="ECO:0007669"/>
    <property type="project" value="UniProtKB-KW"/>
</dbReference>
<evidence type="ECO:0000256" key="1">
    <source>
        <dbReference type="ARBA" id="ARBA00022527"/>
    </source>
</evidence>
<name>H6RML4_BLASD</name>
<reference evidence="5" key="2">
    <citation type="submission" date="2012-02" db="EMBL/GenBank/DDBJ databases">
        <title>Complete genome sequence of Blastococcus saxobsidens strain DD2.</title>
        <authorList>
            <person name="Genoscope."/>
        </authorList>
    </citation>
    <scope>NUCLEOTIDE SEQUENCE [LARGE SCALE GENOMIC DNA]</scope>
    <source>
        <strain evidence="5">DD2</strain>
    </source>
</reference>
<dbReference type="Gene3D" id="3.30.565.10">
    <property type="entry name" value="Histidine kinase-like ATPase, C-terminal domain"/>
    <property type="match status" value="1"/>
</dbReference>
<dbReference type="PANTHER" id="PTHR35526:SF3">
    <property type="entry name" value="ANTI-SIGMA-F FACTOR RSBW"/>
    <property type="match status" value="1"/>
</dbReference>
<organism evidence="4 5">
    <name type="scientific">Blastococcus saxobsidens (strain DD2)</name>
    <dbReference type="NCBI Taxonomy" id="1146883"/>
    <lineage>
        <taxon>Bacteria</taxon>
        <taxon>Bacillati</taxon>
        <taxon>Actinomycetota</taxon>
        <taxon>Actinomycetes</taxon>
        <taxon>Geodermatophilales</taxon>
        <taxon>Geodermatophilaceae</taxon>
        <taxon>Blastococcus</taxon>
    </lineage>
</organism>